<gene>
    <name evidence="3" type="ORF">AB7A72_09880</name>
</gene>
<accession>A0ABV4B1F2</accession>
<organism evidence="3 4">
    <name type="scientific">Comamonas sediminis</name>
    <dbReference type="NCBI Taxonomy" id="1783360"/>
    <lineage>
        <taxon>Bacteria</taxon>
        <taxon>Pseudomonadati</taxon>
        <taxon>Pseudomonadota</taxon>
        <taxon>Betaproteobacteria</taxon>
        <taxon>Burkholderiales</taxon>
        <taxon>Comamonadaceae</taxon>
        <taxon>Comamonas</taxon>
    </lineage>
</organism>
<evidence type="ECO:0000256" key="2">
    <source>
        <dbReference type="SAM" id="SignalP"/>
    </source>
</evidence>
<dbReference type="Pfam" id="PF03401">
    <property type="entry name" value="TctC"/>
    <property type="match status" value="1"/>
</dbReference>
<dbReference type="PANTHER" id="PTHR42928:SF5">
    <property type="entry name" value="BLR1237 PROTEIN"/>
    <property type="match status" value="1"/>
</dbReference>
<dbReference type="InterPro" id="IPR042100">
    <property type="entry name" value="Bug_dom1"/>
</dbReference>
<keyword evidence="2" id="KW-0732">Signal</keyword>
<evidence type="ECO:0000313" key="4">
    <source>
        <dbReference type="Proteomes" id="UP001562178"/>
    </source>
</evidence>
<dbReference type="Gene3D" id="3.40.190.10">
    <property type="entry name" value="Periplasmic binding protein-like II"/>
    <property type="match status" value="1"/>
</dbReference>
<comment type="similarity">
    <text evidence="1">Belongs to the UPF0065 (bug) family.</text>
</comment>
<sequence length="323" mass="33879">MAAAPFSRRWLIAAAGLLACSAHSAYPDKPIKIIVPSVAGSSPDVLVRLVGHALALQLGKPVVIENRGGAGGNIGMQALMAAAPDGYTLGYGNNATLTTNEFLFSKLPYDPRSLLPVGGIATTSSFLLVNPEVPVHSVEELVTYIRSSDAPVHYGSGGIGTTSHLGAELFKTRMGLSSAVHVPYKGSPQALNDLVSGSLQFYFENIVTAAPQLKAGKVRALAVTSAQRSPQYPEIPTMQEAGVQGFVMNAWGGLLVPPGTARDVLMRLNSALNQGLRSPGIQAQLEKMAYIPLAGTPEDFKALADSERVHWGAVVKASGARIE</sequence>
<dbReference type="SUPFAM" id="SSF53850">
    <property type="entry name" value="Periplasmic binding protein-like II"/>
    <property type="match status" value="1"/>
</dbReference>
<dbReference type="PANTHER" id="PTHR42928">
    <property type="entry name" value="TRICARBOXYLATE-BINDING PROTEIN"/>
    <property type="match status" value="1"/>
</dbReference>
<feature type="signal peptide" evidence="2">
    <location>
        <begin position="1"/>
        <end position="25"/>
    </location>
</feature>
<dbReference type="PIRSF" id="PIRSF017082">
    <property type="entry name" value="YflP"/>
    <property type="match status" value="1"/>
</dbReference>
<comment type="caution">
    <text evidence="3">The sequence shown here is derived from an EMBL/GenBank/DDBJ whole genome shotgun (WGS) entry which is preliminary data.</text>
</comment>
<keyword evidence="4" id="KW-1185">Reference proteome</keyword>
<reference evidence="3 4" key="1">
    <citation type="journal article" date="2016" name="Int. J. Syst. Evol. Microbiol.">
        <title>Description of Comamonas sediminis sp. nov., isolated from lagoon sediments.</title>
        <authorList>
            <person name="Subhash Y."/>
            <person name="Bang J.J."/>
            <person name="You T.H."/>
            <person name="Lee S.S."/>
        </authorList>
    </citation>
    <scope>NUCLEOTIDE SEQUENCE [LARGE SCALE GENOMIC DNA]</scope>
    <source>
        <strain evidence="3 4">JCM 31169</strain>
    </source>
</reference>
<dbReference type="EMBL" id="JBGBDC010000003">
    <property type="protein sequence ID" value="MEY2251316.1"/>
    <property type="molecule type" value="Genomic_DNA"/>
</dbReference>
<dbReference type="RefSeq" id="WP_369459790.1">
    <property type="nucleotide sequence ID" value="NZ_JBGBDC010000003.1"/>
</dbReference>
<name>A0ABV4B1F2_9BURK</name>
<evidence type="ECO:0000313" key="3">
    <source>
        <dbReference type="EMBL" id="MEY2251316.1"/>
    </source>
</evidence>
<protein>
    <submittedName>
        <fullName evidence="3">Bug family tripartite tricarboxylate transporter substrate binding protein</fullName>
    </submittedName>
</protein>
<dbReference type="CDD" id="cd07012">
    <property type="entry name" value="PBP2_Bug_TTT"/>
    <property type="match status" value="1"/>
</dbReference>
<proteinExistence type="inferred from homology"/>
<dbReference type="Gene3D" id="3.40.190.150">
    <property type="entry name" value="Bordetella uptake gene, domain 1"/>
    <property type="match status" value="1"/>
</dbReference>
<dbReference type="Proteomes" id="UP001562178">
    <property type="component" value="Unassembled WGS sequence"/>
</dbReference>
<dbReference type="InterPro" id="IPR005064">
    <property type="entry name" value="BUG"/>
</dbReference>
<feature type="chain" id="PRO_5046239910" evidence="2">
    <location>
        <begin position="26"/>
        <end position="323"/>
    </location>
</feature>
<evidence type="ECO:0000256" key="1">
    <source>
        <dbReference type="ARBA" id="ARBA00006987"/>
    </source>
</evidence>